<dbReference type="Proteomes" id="UP000321595">
    <property type="component" value="Chromosome"/>
</dbReference>
<dbReference type="SUPFAM" id="SSF89260">
    <property type="entry name" value="Collagen-binding domain"/>
    <property type="match status" value="1"/>
</dbReference>
<dbReference type="PROSITE" id="PS51257">
    <property type="entry name" value="PROKAR_LIPOPROTEIN"/>
    <property type="match status" value="1"/>
</dbReference>
<protein>
    <recommendedName>
        <fullName evidence="2">Peptidase C-terminal archaeal/bacterial domain-containing protein</fullName>
    </recommendedName>
</protein>
<organism evidence="3 4">
    <name type="scientific">Microvenator marinus</name>
    <dbReference type="NCBI Taxonomy" id="2600177"/>
    <lineage>
        <taxon>Bacteria</taxon>
        <taxon>Deltaproteobacteria</taxon>
        <taxon>Bradymonadales</taxon>
        <taxon>Microvenatoraceae</taxon>
        <taxon>Microvenator</taxon>
    </lineage>
</organism>
<accession>A0A5B8XX40</accession>
<dbReference type="Pfam" id="PF04151">
    <property type="entry name" value="PPC"/>
    <property type="match status" value="1"/>
</dbReference>
<dbReference type="EMBL" id="CP042467">
    <property type="protein sequence ID" value="QED28563.1"/>
    <property type="molecule type" value="Genomic_DNA"/>
</dbReference>
<keyword evidence="4" id="KW-1185">Reference proteome</keyword>
<feature type="signal peptide" evidence="1">
    <location>
        <begin position="1"/>
        <end position="20"/>
    </location>
</feature>
<dbReference type="RefSeq" id="WP_146961103.1">
    <property type="nucleotide sequence ID" value="NZ_CP042467.1"/>
</dbReference>
<reference evidence="3 4" key="1">
    <citation type="submission" date="2019-08" db="EMBL/GenBank/DDBJ databases">
        <authorList>
            <person name="Liang Q."/>
        </authorList>
    </citation>
    <scope>NUCLEOTIDE SEQUENCE [LARGE SCALE GENOMIC DNA]</scope>
    <source>
        <strain evidence="3 4">V1718</strain>
    </source>
</reference>
<name>A0A5B8XX40_9DELT</name>
<evidence type="ECO:0000259" key="2">
    <source>
        <dbReference type="Pfam" id="PF04151"/>
    </source>
</evidence>
<evidence type="ECO:0000256" key="1">
    <source>
        <dbReference type="SAM" id="SignalP"/>
    </source>
</evidence>
<dbReference type="Gene3D" id="2.60.120.380">
    <property type="match status" value="2"/>
</dbReference>
<dbReference type="OrthoDB" id="5478300at2"/>
<feature type="domain" description="Peptidase C-terminal archaeal/bacterial" evidence="2">
    <location>
        <begin position="531"/>
        <end position="604"/>
    </location>
</feature>
<feature type="chain" id="PRO_5022674589" description="Peptidase C-terminal archaeal/bacterial domain-containing protein" evidence="1">
    <location>
        <begin position="21"/>
        <end position="747"/>
    </location>
</feature>
<sequence>MNWRAIILFLGVALFGACSADSGNNQPPVVVLNVSSEVQVIVGETLSIEISANDPEGGALTFDYEARPEGAWTLSSAQFLKSATGARFDWAPLASDVTGTDPLRLIFIVRDDAGQVTEKTVNVNIVPGNGVPRFLTNSSVLYDPRIGKPVVVDLRVRDDDSTEVEIVMDEASAPFGASFTQNGPFEGTLTWQPDAEQLKKRVHSINFVADDLQSQVPFKLTVVVRSPTNVNLQPDQIDLSCPGEEIITHSPIGPQRGFNDYEFTATLSQAARSRYDEVYLYWTLGDPYSDSDDPRDGFEGILMEDEGTQFFARIGNQADVIPQGGSVSVSYTICAIDVDSSDSEAVRCVPSTGDYNLYHSFVAYHPDEEAECIDDGGDLVGAGNDDFENATPISTTGFNFFRTCSGNDDYHTLTVRPGERYLVAAVYNQNSDVQVQAFDAAQSSIETEKSTCTGLSGIEAAVPEDGAQTTFFIRVNGGDNHNYAVRALLIDSGSGSECSDAANEPNETAGNATALTDGQTVSAEICTAQDIDIYKIGLTAGQTVTFNNQFQNSQGNLDMTLFAPSQAGEISVSGSGVAFTFSFGNEETLEHQATETGDYYLLVFNNNQSAVPYTLNVSVGAGPSCTDDDQYSTNGNHTQTSAALIPNGEFVEISGKACPGQPDWYRRTEFKSAAVLAELTLDGGDAALSDLTVSVYDISGTLVAEGTVVGSGITLDYTPNPPSSLGDFLYKVESSQYVEYTLAILRE</sequence>
<dbReference type="KEGG" id="bbae:FRD01_15245"/>
<evidence type="ECO:0000313" key="3">
    <source>
        <dbReference type="EMBL" id="QED28563.1"/>
    </source>
</evidence>
<dbReference type="InterPro" id="IPR007280">
    <property type="entry name" value="Peptidase_C_arc/bac"/>
</dbReference>
<proteinExistence type="predicted"/>
<keyword evidence="1" id="KW-0732">Signal</keyword>
<evidence type="ECO:0000313" key="4">
    <source>
        <dbReference type="Proteomes" id="UP000321595"/>
    </source>
</evidence>
<gene>
    <name evidence="3" type="ORF">FRD01_15245</name>
</gene>
<dbReference type="AlphaFoldDB" id="A0A5B8XX40"/>